<proteinExistence type="predicted"/>
<dbReference type="RefSeq" id="WP_204067453.1">
    <property type="nucleotide sequence ID" value="NZ_BOOJ01000052.1"/>
</dbReference>
<protein>
    <submittedName>
        <fullName evidence="1">Uncharacterized protein</fullName>
    </submittedName>
</protein>
<evidence type="ECO:0000313" key="1">
    <source>
        <dbReference type="EMBL" id="GIH95356.1"/>
    </source>
</evidence>
<accession>A0A8J3WQ00</accession>
<gene>
    <name evidence="1" type="ORF">Psi01_59860</name>
</gene>
<name>A0A8J3WQ00_9ACTN</name>
<dbReference type="Proteomes" id="UP000619788">
    <property type="component" value="Unassembled WGS sequence"/>
</dbReference>
<dbReference type="AlphaFoldDB" id="A0A8J3WQ00"/>
<sequence length="162" mass="16496">MPKFGSALIVPEQASPANPASGFLSVFAKSGGVLWTRNAAGTERLVEPGLLFPFSRAGALAVAVGTHRLYNDTGSSLAIRGVRASVGTAPTGAAIIVDVNINGTTIWSTQANRPTIAIGANTSGKVTNYNTATIADGAYFSIDIDQVGSTVAGSDLTVQILC</sequence>
<reference evidence="1 2" key="1">
    <citation type="submission" date="2021-01" db="EMBL/GenBank/DDBJ databases">
        <title>Whole genome shotgun sequence of Planobispora siamensis NBRC 107568.</title>
        <authorList>
            <person name="Komaki H."/>
            <person name="Tamura T."/>
        </authorList>
    </citation>
    <scope>NUCLEOTIDE SEQUENCE [LARGE SCALE GENOMIC DNA]</scope>
    <source>
        <strain evidence="1 2">NBRC 107568</strain>
    </source>
</reference>
<dbReference type="EMBL" id="BOOJ01000052">
    <property type="protein sequence ID" value="GIH95356.1"/>
    <property type="molecule type" value="Genomic_DNA"/>
</dbReference>
<keyword evidence="2" id="KW-1185">Reference proteome</keyword>
<comment type="caution">
    <text evidence="1">The sequence shown here is derived from an EMBL/GenBank/DDBJ whole genome shotgun (WGS) entry which is preliminary data.</text>
</comment>
<evidence type="ECO:0000313" key="2">
    <source>
        <dbReference type="Proteomes" id="UP000619788"/>
    </source>
</evidence>
<organism evidence="1 2">
    <name type="scientific">Planobispora siamensis</name>
    <dbReference type="NCBI Taxonomy" id="936338"/>
    <lineage>
        <taxon>Bacteria</taxon>
        <taxon>Bacillati</taxon>
        <taxon>Actinomycetota</taxon>
        <taxon>Actinomycetes</taxon>
        <taxon>Streptosporangiales</taxon>
        <taxon>Streptosporangiaceae</taxon>
        <taxon>Planobispora</taxon>
    </lineage>
</organism>